<gene>
    <name evidence="1" type="ORF">AVEN_91502_1</name>
</gene>
<dbReference type="EMBL" id="BGPR01000084">
    <property type="protein sequence ID" value="GBL92154.1"/>
    <property type="molecule type" value="Genomic_DNA"/>
</dbReference>
<dbReference type="Proteomes" id="UP000499080">
    <property type="component" value="Unassembled WGS sequence"/>
</dbReference>
<sequence>MTDCCFQENLSSEVRSKTMIYFENLSRNDAASERSLAKFTASTEIRGHPLCSPPSLTVIFEGGVDFHILPSLPHPRTIPMGRLDSQVEEGAYRVLCSESAVDSRFEKQS</sequence>
<name>A0A4Y2BLU0_ARAVE</name>
<accession>A0A4Y2BLU0</accession>
<proteinExistence type="predicted"/>
<keyword evidence="2" id="KW-1185">Reference proteome</keyword>
<organism evidence="1 2">
    <name type="scientific">Araneus ventricosus</name>
    <name type="common">Orbweaver spider</name>
    <name type="synonym">Epeira ventricosa</name>
    <dbReference type="NCBI Taxonomy" id="182803"/>
    <lineage>
        <taxon>Eukaryota</taxon>
        <taxon>Metazoa</taxon>
        <taxon>Ecdysozoa</taxon>
        <taxon>Arthropoda</taxon>
        <taxon>Chelicerata</taxon>
        <taxon>Arachnida</taxon>
        <taxon>Araneae</taxon>
        <taxon>Araneomorphae</taxon>
        <taxon>Entelegynae</taxon>
        <taxon>Araneoidea</taxon>
        <taxon>Araneidae</taxon>
        <taxon>Araneus</taxon>
    </lineage>
</organism>
<dbReference type="AlphaFoldDB" id="A0A4Y2BLU0"/>
<evidence type="ECO:0000313" key="2">
    <source>
        <dbReference type="Proteomes" id="UP000499080"/>
    </source>
</evidence>
<reference evidence="1 2" key="1">
    <citation type="journal article" date="2019" name="Sci. Rep.">
        <title>Orb-weaving spider Araneus ventricosus genome elucidates the spidroin gene catalogue.</title>
        <authorList>
            <person name="Kono N."/>
            <person name="Nakamura H."/>
            <person name="Ohtoshi R."/>
            <person name="Moran D.A.P."/>
            <person name="Shinohara A."/>
            <person name="Yoshida Y."/>
            <person name="Fujiwara M."/>
            <person name="Mori M."/>
            <person name="Tomita M."/>
            <person name="Arakawa K."/>
        </authorList>
    </citation>
    <scope>NUCLEOTIDE SEQUENCE [LARGE SCALE GENOMIC DNA]</scope>
</reference>
<protein>
    <submittedName>
        <fullName evidence="1">Uncharacterized protein</fullName>
    </submittedName>
</protein>
<comment type="caution">
    <text evidence="1">The sequence shown here is derived from an EMBL/GenBank/DDBJ whole genome shotgun (WGS) entry which is preliminary data.</text>
</comment>
<evidence type="ECO:0000313" key="1">
    <source>
        <dbReference type="EMBL" id="GBL92154.1"/>
    </source>
</evidence>